<keyword evidence="1" id="KW-0969">Cilium</keyword>
<organism evidence="1 2">
    <name type="scientific">Aeromonas simiae</name>
    <dbReference type="NCBI Taxonomy" id="218936"/>
    <lineage>
        <taxon>Bacteria</taxon>
        <taxon>Pseudomonadati</taxon>
        <taxon>Pseudomonadota</taxon>
        <taxon>Gammaproteobacteria</taxon>
        <taxon>Aeromonadales</taxon>
        <taxon>Aeromonadaceae</taxon>
        <taxon>Aeromonas</taxon>
    </lineage>
</organism>
<dbReference type="EMBL" id="CP040449">
    <property type="protein sequence ID" value="QFI53343.1"/>
    <property type="molecule type" value="Genomic_DNA"/>
</dbReference>
<keyword evidence="1" id="KW-0966">Cell projection</keyword>
<dbReference type="Proteomes" id="UP000594034">
    <property type="component" value="Chromosome"/>
</dbReference>
<keyword evidence="2" id="KW-1185">Reference proteome</keyword>
<evidence type="ECO:0000313" key="1">
    <source>
        <dbReference type="EMBL" id="QFI53343.1"/>
    </source>
</evidence>
<name>A0A5J6WUE6_9GAMM</name>
<gene>
    <name evidence="1" type="ORF">FE240_00590</name>
</gene>
<dbReference type="AlphaFoldDB" id="A0A5J6WUE6"/>
<keyword evidence="1" id="KW-0282">Flagellum</keyword>
<accession>A0A5J6WUE6</accession>
<proteinExistence type="predicted"/>
<dbReference type="RefSeq" id="WP_193002966.1">
    <property type="nucleotide sequence ID" value="NZ_CP040449.1"/>
</dbReference>
<dbReference type="KEGG" id="asim:FE240_00590"/>
<sequence length="77" mass="8267">MRIDSAMTSGVMGYQRAEQRVAESSDAIARLNTPEGDKINVTDELINLNVGELEAGANAKVIKTASDMMGTLIDIRV</sequence>
<reference evidence="1 2" key="1">
    <citation type="submission" date="2019-05" db="EMBL/GenBank/DDBJ databases">
        <title>OXA-830, a novel chromosomally encoded expanded-spectrum class D beta-lactamase in Aeromonas simiae.</title>
        <authorList>
            <person name="Zhou W."/>
            <person name="Chen Q."/>
        </authorList>
    </citation>
    <scope>NUCLEOTIDE SEQUENCE [LARGE SCALE GENOMIC DNA]</scope>
    <source>
        <strain evidence="1 2">A6</strain>
    </source>
</reference>
<evidence type="ECO:0000313" key="2">
    <source>
        <dbReference type="Proteomes" id="UP000594034"/>
    </source>
</evidence>
<protein>
    <submittedName>
        <fullName evidence="1">Flagellar biosynthesis protein FlgE</fullName>
    </submittedName>
</protein>